<evidence type="ECO:0000256" key="3">
    <source>
        <dbReference type="ARBA" id="ARBA00024247"/>
    </source>
</evidence>
<name>A0A222FIA6_9GAMM</name>
<dbReference type="GO" id="GO:0000166">
    <property type="term" value="F:nucleotide binding"/>
    <property type="evidence" value="ECO:0007669"/>
    <property type="project" value="UniProtKB-KW"/>
</dbReference>
<evidence type="ECO:0000256" key="1">
    <source>
        <dbReference type="ARBA" id="ARBA00022741"/>
    </source>
</evidence>
<comment type="similarity">
    <text evidence="2">Belongs to the MoaD family.</text>
</comment>
<keyword evidence="5" id="KW-1185">Reference proteome</keyword>
<dbReference type="EMBL" id="CP022530">
    <property type="protein sequence ID" value="ASP38151.1"/>
    <property type="molecule type" value="Genomic_DNA"/>
</dbReference>
<dbReference type="PANTHER" id="PTHR33359:SF1">
    <property type="entry name" value="MOLYBDOPTERIN SYNTHASE SULFUR CARRIER SUBUNIT"/>
    <property type="match status" value="1"/>
</dbReference>
<organism evidence="4 5">
    <name type="scientific">Bacterioplanes sanyensis</name>
    <dbReference type="NCBI Taxonomy" id="1249553"/>
    <lineage>
        <taxon>Bacteria</taxon>
        <taxon>Pseudomonadati</taxon>
        <taxon>Pseudomonadota</taxon>
        <taxon>Gammaproteobacteria</taxon>
        <taxon>Oceanospirillales</taxon>
        <taxon>Oceanospirillaceae</taxon>
        <taxon>Bacterioplanes</taxon>
    </lineage>
</organism>
<dbReference type="KEGG" id="bsan:CHH28_05380"/>
<dbReference type="Proteomes" id="UP000202440">
    <property type="component" value="Chromosome"/>
</dbReference>
<sequence length="79" mass="8661">MKVLFFASLRESLACEQLEASAVSVAELRQQLQQQWPSQSHLLAQGQALVAVNQQLCHDDATTLTDDDEVAFFPPMTGG</sequence>
<evidence type="ECO:0000313" key="5">
    <source>
        <dbReference type="Proteomes" id="UP000202440"/>
    </source>
</evidence>
<accession>A0A222FIA6</accession>
<dbReference type="Pfam" id="PF02597">
    <property type="entry name" value="ThiS"/>
    <property type="match status" value="1"/>
</dbReference>
<gene>
    <name evidence="4" type="ORF">CHH28_05380</name>
</gene>
<dbReference type="InterPro" id="IPR012675">
    <property type="entry name" value="Beta-grasp_dom_sf"/>
</dbReference>
<dbReference type="AlphaFoldDB" id="A0A222FIA6"/>
<dbReference type="PANTHER" id="PTHR33359">
    <property type="entry name" value="MOLYBDOPTERIN SYNTHASE SULFUR CARRIER SUBUNIT"/>
    <property type="match status" value="1"/>
</dbReference>
<dbReference type="SUPFAM" id="SSF54285">
    <property type="entry name" value="MoaD/ThiS"/>
    <property type="match status" value="1"/>
</dbReference>
<evidence type="ECO:0000313" key="4">
    <source>
        <dbReference type="EMBL" id="ASP38151.1"/>
    </source>
</evidence>
<dbReference type="OrthoDB" id="9801945at2"/>
<evidence type="ECO:0000256" key="2">
    <source>
        <dbReference type="ARBA" id="ARBA00024200"/>
    </source>
</evidence>
<dbReference type="GO" id="GO:1990133">
    <property type="term" value="C:molybdopterin adenylyltransferase complex"/>
    <property type="evidence" value="ECO:0007669"/>
    <property type="project" value="TreeGrafter"/>
</dbReference>
<dbReference type="InterPro" id="IPR003749">
    <property type="entry name" value="ThiS/MoaD-like"/>
</dbReference>
<keyword evidence="1" id="KW-0547">Nucleotide-binding</keyword>
<dbReference type="InterPro" id="IPR016155">
    <property type="entry name" value="Mopterin_synth/thiamin_S_b"/>
</dbReference>
<dbReference type="RefSeq" id="WP_094059350.1">
    <property type="nucleotide sequence ID" value="NZ_CP022530.1"/>
</dbReference>
<dbReference type="Gene3D" id="3.10.20.30">
    <property type="match status" value="1"/>
</dbReference>
<dbReference type="GO" id="GO:0006777">
    <property type="term" value="P:Mo-molybdopterin cofactor biosynthetic process"/>
    <property type="evidence" value="ECO:0007669"/>
    <property type="project" value="InterPro"/>
</dbReference>
<proteinExistence type="inferred from homology"/>
<protein>
    <recommendedName>
        <fullName evidence="3">Molybdopterin synthase sulfur carrier subunit</fullName>
    </recommendedName>
</protein>
<reference evidence="4 5" key="1">
    <citation type="submission" date="2017-07" db="EMBL/GenBank/DDBJ databases">
        <title>Annotated genome sequence of Bacterioplanes sanyensis isolated from Red Sea.</title>
        <authorList>
            <person name="Rehman Z.U."/>
        </authorList>
    </citation>
    <scope>NUCLEOTIDE SEQUENCE [LARGE SCALE GENOMIC DNA]</scope>
    <source>
        <strain evidence="4 5">NV9</strain>
    </source>
</reference>
<dbReference type="InterPro" id="IPR044672">
    <property type="entry name" value="MOCS2A"/>
</dbReference>